<dbReference type="PANTHER" id="PTHR32024:SF3">
    <property type="entry name" value="TRK SYSTEM POTASSIUM UPTAKE PROTEIN"/>
    <property type="match status" value="1"/>
</dbReference>
<feature type="transmembrane region" description="Helical" evidence="11">
    <location>
        <begin position="392"/>
        <end position="417"/>
    </location>
</feature>
<feature type="transmembrane region" description="Helical" evidence="11">
    <location>
        <begin position="72"/>
        <end position="95"/>
    </location>
</feature>
<feature type="transmembrane region" description="Helical" evidence="11">
    <location>
        <begin position="135"/>
        <end position="155"/>
    </location>
</feature>
<keyword evidence="9 10" id="KW-0472">Membrane</keyword>
<proteinExistence type="inferred from homology"/>
<keyword evidence="7 11" id="KW-1133">Transmembrane helix</keyword>
<comment type="function">
    <text evidence="10">Low-affinity potassium transport system. Interacts with Trk system potassium uptake protein TrkA.</text>
</comment>
<evidence type="ECO:0000313" key="13">
    <source>
        <dbReference type="Proteomes" id="UP001589813"/>
    </source>
</evidence>
<gene>
    <name evidence="12" type="ORF">ACFFJP_14395</name>
</gene>
<keyword evidence="5 11" id="KW-0812">Transmembrane</keyword>
<dbReference type="InterPro" id="IPR004772">
    <property type="entry name" value="TrkH"/>
</dbReference>
<keyword evidence="2 10" id="KW-0813">Transport</keyword>
<evidence type="ECO:0000256" key="10">
    <source>
        <dbReference type="PIRNR" id="PIRNR006247"/>
    </source>
</evidence>
<accession>A0ABV6BFA1</accession>
<feature type="transmembrane region" description="Helical" evidence="11">
    <location>
        <begin position="9"/>
        <end position="34"/>
    </location>
</feature>
<keyword evidence="10" id="KW-0997">Cell inner membrane</keyword>
<feature type="transmembrane region" description="Helical" evidence="11">
    <location>
        <begin position="40"/>
        <end position="60"/>
    </location>
</feature>
<name>A0ABV6BFA1_9GAMM</name>
<keyword evidence="6 10" id="KW-0630">Potassium</keyword>
<evidence type="ECO:0000256" key="1">
    <source>
        <dbReference type="ARBA" id="ARBA00004651"/>
    </source>
</evidence>
<feature type="transmembrane region" description="Helical" evidence="11">
    <location>
        <begin position="325"/>
        <end position="347"/>
    </location>
</feature>
<dbReference type="EMBL" id="JBHLXP010000003">
    <property type="protein sequence ID" value="MFC0049482.1"/>
    <property type="molecule type" value="Genomic_DNA"/>
</dbReference>
<comment type="subcellular location">
    <subcellularLocation>
        <location evidence="10">Cell inner membrane</location>
        <topology evidence="10">Multi-pass membrane protein</topology>
    </subcellularLocation>
    <subcellularLocation>
        <location evidence="1">Cell membrane</location>
        <topology evidence="1">Multi-pass membrane protein</topology>
    </subcellularLocation>
</comment>
<feature type="transmembrane region" description="Helical" evidence="11">
    <location>
        <begin position="458"/>
        <end position="483"/>
    </location>
</feature>
<evidence type="ECO:0000256" key="4">
    <source>
        <dbReference type="ARBA" id="ARBA00022538"/>
    </source>
</evidence>
<reference evidence="12 13" key="1">
    <citation type="submission" date="2024-09" db="EMBL/GenBank/DDBJ databases">
        <authorList>
            <person name="Sun Q."/>
            <person name="Mori K."/>
        </authorList>
    </citation>
    <scope>NUCLEOTIDE SEQUENCE [LARGE SCALE GENOMIC DNA]</scope>
    <source>
        <strain evidence="12 13">KCTC 23315</strain>
    </source>
</reference>
<evidence type="ECO:0000256" key="6">
    <source>
        <dbReference type="ARBA" id="ARBA00022958"/>
    </source>
</evidence>
<comment type="caution">
    <text evidence="12">The sequence shown here is derived from an EMBL/GenBank/DDBJ whole genome shotgun (WGS) entry which is preliminary data.</text>
</comment>
<keyword evidence="13" id="KW-1185">Reference proteome</keyword>
<keyword evidence="3 10" id="KW-1003">Cell membrane</keyword>
<evidence type="ECO:0000256" key="2">
    <source>
        <dbReference type="ARBA" id="ARBA00022448"/>
    </source>
</evidence>
<keyword evidence="4 10" id="KW-0633">Potassium transport</keyword>
<protein>
    <recommendedName>
        <fullName evidence="10">Trk system potassium uptake protein</fullName>
    </recommendedName>
</protein>
<feature type="transmembrane region" description="Helical" evidence="11">
    <location>
        <begin position="239"/>
        <end position="261"/>
    </location>
</feature>
<dbReference type="Pfam" id="PF02386">
    <property type="entry name" value="TrkH"/>
    <property type="match status" value="1"/>
</dbReference>
<keyword evidence="8 10" id="KW-0406">Ion transport</keyword>
<dbReference type="PIRSF" id="PIRSF006247">
    <property type="entry name" value="TrkH"/>
    <property type="match status" value="1"/>
</dbReference>
<evidence type="ECO:0000256" key="5">
    <source>
        <dbReference type="ARBA" id="ARBA00022692"/>
    </source>
</evidence>
<dbReference type="RefSeq" id="WP_377245402.1">
    <property type="nucleotide sequence ID" value="NZ_JBHLXP010000003.1"/>
</dbReference>
<dbReference type="PANTHER" id="PTHR32024">
    <property type="entry name" value="TRK SYSTEM POTASSIUM UPTAKE PROTEIN TRKG-RELATED"/>
    <property type="match status" value="1"/>
</dbReference>
<evidence type="ECO:0000256" key="7">
    <source>
        <dbReference type="ARBA" id="ARBA00022989"/>
    </source>
</evidence>
<sequence length="485" mass="53185">MQTAKSRYLFYRVIGYLLVILSMFMLLTAGVAVYFNEQSFWSYLTSSLLTISVGYSLVYKGRHDFVLMKRQLFLLTTLCWLSICLFATLPFVLVLPGISYVDAVFETVSAITTTGATVLKGLDTMPRGLLFWRAVLQWIGGVGIIVMAIAILPALKIGGMKLFKTENSDISEKILPRSSSLSLMIGVVYLTMSASCMTLFYLFGMNGFDAITHGMTTVATGGFANYDASFGHFNDQPELLWIASVFMLLSALPLVLLVGTLRGHKWLLLRDPQVRAFLSITAFCVVLLTLYQHHHNDRPLLDALTHTTFNVISIITTCGYASENYAAWGGLALIIFFYLTFSGGCSGSTTGGLKIFRTQLAGLLLIKQFKLLVHPNAVWVQKYGSKPVNDQLLGSVLAFCFIYFASIGALALGLSMYELDFVTALTGAATAISNVGPGLGPVIGPDGTFASLPDGAKWLISFGMLLGRLEILTVLLLFTPMYWRF</sequence>
<evidence type="ECO:0000256" key="8">
    <source>
        <dbReference type="ARBA" id="ARBA00023065"/>
    </source>
</evidence>
<feature type="transmembrane region" description="Helical" evidence="11">
    <location>
        <begin position="273"/>
        <end position="291"/>
    </location>
</feature>
<comment type="similarity">
    <text evidence="10">Belongs to the TrkH potassium transport family.</text>
</comment>
<feature type="transmembrane region" description="Helical" evidence="11">
    <location>
        <begin position="181"/>
        <end position="203"/>
    </location>
</feature>
<evidence type="ECO:0000313" key="12">
    <source>
        <dbReference type="EMBL" id="MFC0049482.1"/>
    </source>
</evidence>
<organism evidence="12 13">
    <name type="scientific">Rheinheimera tilapiae</name>
    <dbReference type="NCBI Taxonomy" id="875043"/>
    <lineage>
        <taxon>Bacteria</taxon>
        <taxon>Pseudomonadati</taxon>
        <taxon>Pseudomonadota</taxon>
        <taxon>Gammaproteobacteria</taxon>
        <taxon>Chromatiales</taxon>
        <taxon>Chromatiaceae</taxon>
        <taxon>Rheinheimera</taxon>
    </lineage>
</organism>
<dbReference type="Proteomes" id="UP001589813">
    <property type="component" value="Unassembled WGS sequence"/>
</dbReference>
<evidence type="ECO:0000256" key="9">
    <source>
        <dbReference type="ARBA" id="ARBA00023136"/>
    </source>
</evidence>
<dbReference type="InterPro" id="IPR003445">
    <property type="entry name" value="Cat_transpt"/>
</dbReference>
<evidence type="ECO:0000256" key="11">
    <source>
        <dbReference type="SAM" id="Phobius"/>
    </source>
</evidence>
<evidence type="ECO:0000256" key="3">
    <source>
        <dbReference type="ARBA" id="ARBA00022475"/>
    </source>
</evidence>